<accession>A0ACB7S8Q4</accession>
<reference evidence="1" key="1">
    <citation type="submission" date="2020-05" db="EMBL/GenBank/DDBJ databases">
        <title>Large-scale comparative analyses of tick genomes elucidate their genetic diversity and vector capacities.</title>
        <authorList>
            <person name="Jia N."/>
            <person name="Wang J."/>
            <person name="Shi W."/>
            <person name="Du L."/>
            <person name="Sun Y."/>
            <person name="Zhan W."/>
            <person name="Jiang J."/>
            <person name="Wang Q."/>
            <person name="Zhang B."/>
            <person name="Ji P."/>
            <person name="Sakyi L.B."/>
            <person name="Cui X."/>
            <person name="Yuan T."/>
            <person name="Jiang B."/>
            <person name="Yang W."/>
            <person name="Lam T.T.-Y."/>
            <person name="Chang Q."/>
            <person name="Ding S."/>
            <person name="Wang X."/>
            <person name="Zhu J."/>
            <person name="Ruan X."/>
            <person name="Zhao L."/>
            <person name="Wei J."/>
            <person name="Que T."/>
            <person name="Du C."/>
            <person name="Cheng J."/>
            <person name="Dai P."/>
            <person name="Han X."/>
            <person name="Huang E."/>
            <person name="Gao Y."/>
            <person name="Liu J."/>
            <person name="Shao H."/>
            <person name="Ye R."/>
            <person name="Li L."/>
            <person name="Wei W."/>
            <person name="Wang X."/>
            <person name="Wang C."/>
            <person name="Yang T."/>
            <person name="Huo Q."/>
            <person name="Li W."/>
            <person name="Guo W."/>
            <person name="Chen H."/>
            <person name="Zhou L."/>
            <person name="Ni X."/>
            <person name="Tian J."/>
            <person name="Zhou Y."/>
            <person name="Sheng Y."/>
            <person name="Liu T."/>
            <person name="Pan Y."/>
            <person name="Xia L."/>
            <person name="Li J."/>
            <person name="Zhao F."/>
            <person name="Cao W."/>
        </authorList>
    </citation>
    <scope>NUCLEOTIDE SEQUENCE</scope>
    <source>
        <strain evidence="1">Hyas-2018</strain>
    </source>
</reference>
<name>A0ACB7S8Q4_HYAAI</name>
<evidence type="ECO:0000313" key="1">
    <source>
        <dbReference type="EMBL" id="KAH6930431.1"/>
    </source>
</evidence>
<dbReference type="EMBL" id="CM023485">
    <property type="protein sequence ID" value="KAH6930431.1"/>
    <property type="molecule type" value="Genomic_DNA"/>
</dbReference>
<gene>
    <name evidence="1" type="ORF">HPB50_013496</name>
</gene>
<dbReference type="Proteomes" id="UP000821845">
    <property type="component" value="Chromosome 5"/>
</dbReference>
<proteinExistence type="predicted"/>
<sequence>MRPISSHCRSSAVACQRKASSNGGWSQNQCIKIRKGSKESRGLPVARKHTTDTPSCATSSHCSRQKSRGRKM</sequence>
<comment type="caution">
    <text evidence="1">The sequence shown here is derived from an EMBL/GenBank/DDBJ whole genome shotgun (WGS) entry which is preliminary data.</text>
</comment>
<keyword evidence="2" id="KW-1185">Reference proteome</keyword>
<evidence type="ECO:0000313" key="2">
    <source>
        <dbReference type="Proteomes" id="UP000821845"/>
    </source>
</evidence>
<organism evidence="1 2">
    <name type="scientific">Hyalomma asiaticum</name>
    <name type="common">Tick</name>
    <dbReference type="NCBI Taxonomy" id="266040"/>
    <lineage>
        <taxon>Eukaryota</taxon>
        <taxon>Metazoa</taxon>
        <taxon>Ecdysozoa</taxon>
        <taxon>Arthropoda</taxon>
        <taxon>Chelicerata</taxon>
        <taxon>Arachnida</taxon>
        <taxon>Acari</taxon>
        <taxon>Parasitiformes</taxon>
        <taxon>Ixodida</taxon>
        <taxon>Ixodoidea</taxon>
        <taxon>Ixodidae</taxon>
        <taxon>Hyalomminae</taxon>
        <taxon>Hyalomma</taxon>
    </lineage>
</organism>
<protein>
    <submittedName>
        <fullName evidence="1">Uncharacterized protein</fullName>
    </submittedName>
</protein>